<keyword evidence="3" id="KW-1003">Cell membrane</keyword>
<comment type="subcellular location">
    <subcellularLocation>
        <location evidence="1 7">Cell membrane</location>
        <topology evidence="1 7">Multi-pass membrane protein</topology>
    </subcellularLocation>
</comment>
<dbReference type="GO" id="GO:0055085">
    <property type="term" value="P:transmembrane transport"/>
    <property type="evidence" value="ECO:0007669"/>
    <property type="project" value="InterPro"/>
</dbReference>
<evidence type="ECO:0000256" key="5">
    <source>
        <dbReference type="ARBA" id="ARBA00022989"/>
    </source>
</evidence>
<organism evidence="9 10">
    <name type="scientific">Yeguia hominis</name>
    <dbReference type="NCBI Taxonomy" id="2763662"/>
    <lineage>
        <taxon>Bacteria</taxon>
        <taxon>Bacillati</taxon>
        <taxon>Bacillota</taxon>
        <taxon>Clostridia</taxon>
        <taxon>Eubacteriales</taxon>
        <taxon>Yeguiaceae</taxon>
        <taxon>Yeguia</taxon>
    </lineage>
</organism>
<sequence>MSFQEIIPGSTEWIGLENYRDLFDDTFLKALYNTFIFTFFSVVILILLPMFLAVLLNFSITRFRNPLKMFLFLPAVVSTIVGGVIFRQIFGELDTSFMNHILSFFSIPPQQWTMHASTGMFLMVLLAVWRWTGVNILYFLAGLQNISGELYESADMDGANWFHKFFYIILPSLKPVVLFVMVISVSAGLKMFEESYVFWQGTSPKNIGLTIVGYIYKEGIALGKMGLGSAAGVILLILIMLASIIQFKRFGLFEEE</sequence>
<dbReference type="CDD" id="cd06261">
    <property type="entry name" value="TM_PBP2"/>
    <property type="match status" value="1"/>
</dbReference>
<protein>
    <submittedName>
        <fullName evidence="9">Sugar ABC transporter permease</fullName>
    </submittedName>
</protein>
<keyword evidence="4 7" id="KW-0812">Transmembrane</keyword>
<dbReference type="InterPro" id="IPR035906">
    <property type="entry name" value="MetI-like_sf"/>
</dbReference>
<dbReference type="PANTHER" id="PTHR43227">
    <property type="entry name" value="BLL4140 PROTEIN"/>
    <property type="match status" value="1"/>
</dbReference>
<dbReference type="EMBL" id="JACRSN010000005">
    <property type="protein sequence ID" value="MBC8533230.1"/>
    <property type="molecule type" value="Genomic_DNA"/>
</dbReference>
<feature type="transmembrane region" description="Helical" evidence="7">
    <location>
        <begin position="70"/>
        <end position="90"/>
    </location>
</feature>
<dbReference type="InterPro" id="IPR050809">
    <property type="entry name" value="UgpAE/MalFG_permease"/>
</dbReference>
<feature type="transmembrane region" description="Helical" evidence="7">
    <location>
        <begin position="165"/>
        <end position="189"/>
    </location>
</feature>
<dbReference type="PANTHER" id="PTHR43227:SF7">
    <property type="entry name" value="ARABINOOLIGOSACCHARIDES TRANSPORT SYSTEM PERMEASE PROTEIN ARAP"/>
    <property type="match status" value="1"/>
</dbReference>
<evidence type="ECO:0000313" key="9">
    <source>
        <dbReference type="EMBL" id="MBC8533230.1"/>
    </source>
</evidence>
<name>A0A926D6C4_9FIRM</name>
<evidence type="ECO:0000256" key="7">
    <source>
        <dbReference type="RuleBase" id="RU363032"/>
    </source>
</evidence>
<reference evidence="9" key="1">
    <citation type="submission" date="2020-08" db="EMBL/GenBank/DDBJ databases">
        <title>Genome public.</title>
        <authorList>
            <person name="Liu C."/>
            <person name="Sun Q."/>
        </authorList>
    </citation>
    <scope>NUCLEOTIDE SEQUENCE</scope>
    <source>
        <strain evidence="9">NSJ-40</strain>
    </source>
</reference>
<keyword evidence="10" id="KW-1185">Reference proteome</keyword>
<keyword evidence="5 7" id="KW-1133">Transmembrane helix</keyword>
<dbReference type="Proteomes" id="UP000651482">
    <property type="component" value="Unassembled WGS sequence"/>
</dbReference>
<feature type="transmembrane region" description="Helical" evidence="7">
    <location>
        <begin position="225"/>
        <end position="245"/>
    </location>
</feature>
<proteinExistence type="inferred from homology"/>
<evidence type="ECO:0000256" key="6">
    <source>
        <dbReference type="ARBA" id="ARBA00023136"/>
    </source>
</evidence>
<dbReference type="AlphaFoldDB" id="A0A926D6C4"/>
<evidence type="ECO:0000256" key="4">
    <source>
        <dbReference type="ARBA" id="ARBA00022692"/>
    </source>
</evidence>
<evidence type="ECO:0000259" key="8">
    <source>
        <dbReference type="PROSITE" id="PS50928"/>
    </source>
</evidence>
<feature type="domain" description="ABC transmembrane type-1" evidence="8">
    <location>
        <begin position="31"/>
        <end position="246"/>
    </location>
</feature>
<dbReference type="SUPFAM" id="SSF161098">
    <property type="entry name" value="MetI-like"/>
    <property type="match status" value="1"/>
</dbReference>
<evidence type="ECO:0000256" key="2">
    <source>
        <dbReference type="ARBA" id="ARBA00022448"/>
    </source>
</evidence>
<dbReference type="PROSITE" id="PS50928">
    <property type="entry name" value="ABC_TM1"/>
    <property type="match status" value="1"/>
</dbReference>
<evidence type="ECO:0000256" key="1">
    <source>
        <dbReference type="ARBA" id="ARBA00004651"/>
    </source>
</evidence>
<dbReference type="GO" id="GO:0005886">
    <property type="term" value="C:plasma membrane"/>
    <property type="evidence" value="ECO:0007669"/>
    <property type="project" value="UniProtKB-SubCell"/>
</dbReference>
<dbReference type="InterPro" id="IPR000515">
    <property type="entry name" value="MetI-like"/>
</dbReference>
<evidence type="ECO:0000256" key="3">
    <source>
        <dbReference type="ARBA" id="ARBA00022475"/>
    </source>
</evidence>
<dbReference type="Pfam" id="PF00528">
    <property type="entry name" value="BPD_transp_1"/>
    <property type="match status" value="1"/>
</dbReference>
<keyword evidence="6 7" id="KW-0472">Membrane</keyword>
<comment type="similarity">
    <text evidence="7">Belongs to the binding-protein-dependent transport system permease family.</text>
</comment>
<evidence type="ECO:0000313" key="10">
    <source>
        <dbReference type="Proteomes" id="UP000651482"/>
    </source>
</evidence>
<feature type="transmembrane region" description="Helical" evidence="7">
    <location>
        <begin position="35"/>
        <end position="58"/>
    </location>
</feature>
<gene>
    <name evidence="9" type="ORF">IAG03_04280</name>
</gene>
<dbReference type="Gene3D" id="1.10.3720.10">
    <property type="entry name" value="MetI-like"/>
    <property type="match status" value="1"/>
</dbReference>
<keyword evidence="2 7" id="KW-0813">Transport</keyword>
<accession>A0A926D6C4</accession>
<comment type="caution">
    <text evidence="9">The sequence shown here is derived from an EMBL/GenBank/DDBJ whole genome shotgun (WGS) entry which is preliminary data.</text>
</comment>
<feature type="transmembrane region" description="Helical" evidence="7">
    <location>
        <begin position="120"/>
        <end position="144"/>
    </location>
</feature>